<dbReference type="GeneID" id="3664289"/>
<feature type="compositionally biased region" description="Basic and acidic residues" evidence="1">
    <location>
        <begin position="172"/>
        <end position="182"/>
    </location>
</feature>
<dbReference type="KEGG" id="tbr:Tb11.02.0720"/>
<keyword evidence="3" id="KW-1185">Reference proteome</keyword>
<proteinExistence type="predicted"/>
<evidence type="ECO:0000256" key="1">
    <source>
        <dbReference type="SAM" id="MobiDB-lite"/>
    </source>
</evidence>
<dbReference type="RefSeq" id="XP_828403.1">
    <property type="nucleotide sequence ID" value="XM_823310.1"/>
</dbReference>
<name>Q386J0_TRYB2</name>
<dbReference type="EMBL" id="CH464491">
    <property type="protein sequence ID" value="EAN79291.1"/>
    <property type="molecule type" value="Genomic_DNA"/>
</dbReference>
<dbReference type="Proteomes" id="UP000008524">
    <property type="component" value="Chromosome 11"/>
</dbReference>
<gene>
    <name evidence="2" type="ORF">Tb11.02.0720</name>
</gene>
<dbReference type="PaxDb" id="5691-EAN79291"/>
<organism evidence="2 3">
    <name type="scientific">Trypanosoma brucei brucei (strain 927/4 GUTat10.1)</name>
    <dbReference type="NCBI Taxonomy" id="185431"/>
    <lineage>
        <taxon>Eukaryota</taxon>
        <taxon>Discoba</taxon>
        <taxon>Euglenozoa</taxon>
        <taxon>Kinetoplastea</taxon>
        <taxon>Metakinetoplastina</taxon>
        <taxon>Trypanosomatida</taxon>
        <taxon>Trypanosomatidae</taxon>
        <taxon>Trypanosoma</taxon>
    </lineage>
</organism>
<feature type="compositionally biased region" description="Basic and acidic residues" evidence="1">
    <location>
        <begin position="27"/>
        <end position="40"/>
    </location>
</feature>
<feature type="region of interest" description="Disordered" evidence="1">
    <location>
        <begin position="1"/>
        <end position="41"/>
    </location>
</feature>
<accession>Q386J0</accession>
<feature type="region of interest" description="Disordered" evidence="1">
    <location>
        <begin position="125"/>
        <end position="182"/>
    </location>
</feature>
<reference evidence="2 3" key="2">
    <citation type="journal article" date="2005" name="Science">
        <title>The genome of the African trypanosome Trypanosoma brucei.</title>
        <authorList>
            <person name="Berriman M."/>
            <person name="Ghedin E."/>
            <person name="Hertz-Fowler C."/>
            <person name="Blandin G."/>
            <person name="Renauld H."/>
            <person name="Bartholomeu D.C."/>
            <person name="Lennard N.J."/>
            <person name="Caler E."/>
            <person name="Hamlin N.E."/>
            <person name="Haas B."/>
            <person name="Bohme U."/>
            <person name="Hannick L."/>
            <person name="Aslett M.A."/>
            <person name="Shallom J."/>
            <person name="Marcello L."/>
            <person name="Hou L."/>
            <person name="Wickstead B."/>
            <person name="Alsmark U.C."/>
            <person name="Arrowsmith C."/>
            <person name="Atkin R.J."/>
            <person name="Barron A.J."/>
            <person name="Bringaud F."/>
            <person name="Brooks K."/>
            <person name="Carrington M."/>
            <person name="Cherevach I."/>
            <person name="Chillingworth T.J."/>
            <person name="Churcher C."/>
            <person name="Clark L.N."/>
            <person name="Corton C.H."/>
            <person name="Cronin A."/>
            <person name="Davies R.M."/>
            <person name="Doggett J."/>
            <person name="Djikeng A."/>
            <person name="Feldblyum T."/>
            <person name="Field M.C."/>
            <person name="Fraser A."/>
            <person name="Goodhead I."/>
            <person name="Hance Z."/>
            <person name="Harper D."/>
            <person name="Harris B.R."/>
            <person name="Hauser H."/>
            <person name="Hostetler J."/>
            <person name="Ivens A."/>
            <person name="Jagels K."/>
            <person name="Johnson D."/>
            <person name="Johnson J."/>
            <person name="Jones K."/>
            <person name="Kerhornou A.X."/>
            <person name="Koo H."/>
            <person name="Larke N."/>
            <person name="Landfear S."/>
            <person name="Larkin C."/>
            <person name="Leech V."/>
            <person name="Line A."/>
            <person name="Lord A."/>
            <person name="Macleod A."/>
            <person name="Mooney P.J."/>
            <person name="Moule S."/>
            <person name="Martin D.M."/>
            <person name="Morgan G.W."/>
            <person name="Mungall K."/>
            <person name="Norbertczak H."/>
            <person name="Ormond D."/>
            <person name="Pai G."/>
            <person name="Peacock C.S."/>
            <person name="Peterson J."/>
            <person name="Quail M.A."/>
            <person name="Rabbinowitsch E."/>
            <person name="Rajandream M.A."/>
            <person name="Reitter C."/>
            <person name="Salzberg S.L."/>
            <person name="Sanders M."/>
            <person name="Schobel S."/>
            <person name="Sharp S."/>
            <person name="Simmonds M."/>
            <person name="Simpson A.J."/>
            <person name="Tallon L."/>
            <person name="Turner C.M."/>
            <person name="Tait A."/>
            <person name="Tivey A.R."/>
            <person name="Van Aken S."/>
            <person name="Walker D."/>
            <person name="Wanless D."/>
            <person name="Wang S."/>
            <person name="White B."/>
            <person name="White O."/>
            <person name="Whitehead S."/>
            <person name="Woodward J."/>
            <person name="Wortman J."/>
            <person name="Adams M.D."/>
            <person name="Embley T.M."/>
            <person name="Gull K."/>
            <person name="Ullu E."/>
            <person name="Barry J.D."/>
            <person name="Fairlamb A.H."/>
            <person name="Opperdoes F."/>
            <person name="Barrell B.G."/>
            <person name="Donelson J.E."/>
            <person name="Hall N."/>
            <person name="Fraser C.M."/>
            <person name="Melville S.E."/>
            <person name="El-Sayed N.M."/>
        </authorList>
    </citation>
    <scope>NUCLEOTIDE SEQUENCE [LARGE SCALE GENOMIC DNA]</scope>
    <source>
        <strain evidence="2 3">927/4 GUTat10.1</strain>
    </source>
</reference>
<protein>
    <submittedName>
        <fullName evidence="2">Uncharacterized protein</fullName>
    </submittedName>
</protein>
<reference evidence="2 3" key="1">
    <citation type="journal article" date="2005" name="Science">
        <title>Comparative genomics of trypanosomatid parasitic protozoa.</title>
        <authorList>
            <person name="El-Sayed N.M."/>
            <person name="Myler P.J."/>
            <person name="Blandin G."/>
            <person name="Berriman M."/>
            <person name="Crabtree J."/>
            <person name="Aggarwal G."/>
            <person name="Caler E."/>
            <person name="Renauld H."/>
            <person name="Worthey E.A."/>
            <person name="Hertz-Fowler C."/>
            <person name="Ghedin E."/>
            <person name="Peacock C."/>
            <person name="Bartholomeu D.C."/>
            <person name="Haas B.J."/>
            <person name="Tran A.N."/>
            <person name="Wortman J.R."/>
            <person name="Alsmark U.C."/>
            <person name="Angiuoli S."/>
            <person name="Anupama A."/>
            <person name="Badger J."/>
            <person name="Bringaud F."/>
            <person name="Cadag E."/>
            <person name="Carlton J.M."/>
            <person name="Cerqueira G.C."/>
            <person name="Creasy T."/>
            <person name="Delcher A.L."/>
            <person name="Djikeng A."/>
            <person name="Embley T.M."/>
            <person name="Hauser C."/>
            <person name="Ivens A.C."/>
            <person name="Kummerfeld S.K."/>
            <person name="Pereira-Leal J.B."/>
            <person name="Nilsson D."/>
            <person name="Peterson J."/>
            <person name="Salzberg S.L."/>
            <person name="Shallom J."/>
            <person name="Silva J.C."/>
            <person name="Sundaram J."/>
            <person name="Westenberger S."/>
            <person name="White O."/>
            <person name="Melville S.E."/>
            <person name="Donelson J.E."/>
            <person name="Andersson B."/>
            <person name="Stuart K.D."/>
            <person name="Hall N."/>
        </authorList>
    </citation>
    <scope>NUCLEOTIDE SEQUENCE [LARGE SCALE GENOMIC DNA]</scope>
    <source>
        <strain evidence="2 3">927/4 GUTat10.1</strain>
    </source>
</reference>
<dbReference type="InParanoid" id="Q386J0"/>
<feature type="compositionally biased region" description="Polar residues" evidence="1">
    <location>
        <begin position="1"/>
        <end position="15"/>
    </location>
</feature>
<dbReference type="VEuPathDB" id="TriTrypDB:Tb927.11.3210"/>
<evidence type="ECO:0000313" key="3">
    <source>
        <dbReference type="Proteomes" id="UP000008524"/>
    </source>
</evidence>
<evidence type="ECO:0000313" key="2">
    <source>
        <dbReference type="EMBL" id="EAN79291.1"/>
    </source>
</evidence>
<dbReference type="AlphaFoldDB" id="Q386J0"/>
<sequence>MCQPRLSSELKNTIPPSYPPPKKKREREKANKDNAKDGKAPPHTHTFLDTCCAHAPYCPYFYFTVRRGNVLPNKVGNRDGTSFHKETQVVTVMRESFGSTEVVAYMSPESYGKDRTVKRNTNISPKQYMRWPPPCPPEHGVGRSAFKCEDRTPPPPQQPCRRMPTPSQAPGSKDRERSSEPS</sequence>